<comment type="caution">
    <text evidence="2">The sequence shown here is derived from an EMBL/GenBank/DDBJ whole genome shotgun (WGS) entry which is preliminary data.</text>
</comment>
<proteinExistence type="predicted"/>
<reference evidence="2 3" key="1">
    <citation type="journal article" date="2020" name="Microbiome">
        <title>Single-cell genomics of uncultured bacteria reveals dietary fiber responders in the mouse gut microbiota.</title>
        <authorList>
            <person name="Chijiiwa R."/>
            <person name="Hosokawa M."/>
            <person name="Kogawa M."/>
            <person name="Nishikawa Y."/>
            <person name="Ide K."/>
            <person name="Sakanashi C."/>
            <person name="Takahashi K."/>
            <person name="Takeyama H."/>
        </authorList>
    </citation>
    <scope>NUCLEOTIDE SEQUENCE [LARGE SCALE GENOMIC DNA]</scope>
    <source>
        <strain evidence="2">IMSAGC_001</strain>
    </source>
</reference>
<dbReference type="AlphaFoldDB" id="A0A7J0A7A3"/>
<dbReference type="RefSeq" id="WP_172504301.1">
    <property type="nucleotide sequence ID" value="NZ_BLLS01000167.1"/>
</dbReference>
<dbReference type="InterPro" id="IPR022385">
    <property type="entry name" value="Rhs_assc_core"/>
</dbReference>
<accession>A0A7J0A7A3</accession>
<dbReference type="NCBIfam" id="TIGR03696">
    <property type="entry name" value="Rhs_assc_core"/>
    <property type="match status" value="1"/>
</dbReference>
<dbReference type="InterPro" id="IPR045619">
    <property type="entry name" value="DUF6443"/>
</dbReference>
<organism evidence="2 3">
    <name type="scientific">Bacteroides acidifaciens</name>
    <dbReference type="NCBI Taxonomy" id="85831"/>
    <lineage>
        <taxon>Bacteria</taxon>
        <taxon>Pseudomonadati</taxon>
        <taxon>Bacteroidota</taxon>
        <taxon>Bacteroidia</taxon>
        <taxon>Bacteroidales</taxon>
        <taxon>Bacteroidaceae</taxon>
        <taxon>Bacteroides</taxon>
    </lineage>
</organism>
<dbReference type="Proteomes" id="UP000491181">
    <property type="component" value="Unassembled WGS sequence"/>
</dbReference>
<dbReference type="InterPro" id="IPR050708">
    <property type="entry name" value="T6SS_VgrG/RHS"/>
</dbReference>
<feature type="domain" description="DUF6443" evidence="1">
    <location>
        <begin position="45"/>
        <end position="168"/>
    </location>
</feature>
<evidence type="ECO:0000313" key="3">
    <source>
        <dbReference type="Proteomes" id="UP000491181"/>
    </source>
</evidence>
<dbReference type="Pfam" id="PF20041">
    <property type="entry name" value="DUF6443"/>
    <property type="match status" value="1"/>
</dbReference>
<dbReference type="PANTHER" id="PTHR32305">
    <property type="match status" value="1"/>
</dbReference>
<evidence type="ECO:0000259" key="1">
    <source>
        <dbReference type="Pfam" id="PF20041"/>
    </source>
</evidence>
<dbReference type="PANTHER" id="PTHR32305:SF15">
    <property type="entry name" value="PROTEIN RHSA-RELATED"/>
    <property type="match status" value="1"/>
</dbReference>
<sequence length="1097" mass="122613">MKKNYIYYLLAALLLTLFPVSLRGQNDLTLTGSRNYVAEHHYLDATTTSGDNARRVTNVCYNDGFGRPVQKIQVKGVSGGTADLVTPYLYSPFGLVEKEYLAYPKAGNKGAFDEQSFSASNYSVYGATDAPYAFTQTEYEASPLFRPVKTVGTGKAWHDAGKGVALAYGLNATEEVRLYRISPDGTLLSDGFYAPSTLEKVTETDEDGHTVVRFTDNRGRDVLHVSVDGTDSLRIYYVYDHHDRLGLVLPPEASHRLESADATEWEHILRLFAYRYTYDSRGRVTEKRLPGCEPVRFVYDYRDRVVLTQDGRQYASSPLRWSYCVYNGMNRETENGEVTLASPLSREQLQAAYDTASDYEVAGERTPLQYTSYNTSLPGDAHPFVAADGYSSAPHPWTTGQVTGYKIRILGTDRWVTSTVYYDDKLREIYSVTTLPEPEGPAKELRHYTAYDFVGQTVKSRSELIVGGSSDCLESFFEYDDRGRLTTRLDCWNGQAGDTIRCVYDAVGRLTEKKRSNHASEHFTYNVRGWLTSHTLSGFPEISELSQKLHYTDGPGTPCYNGNISSLEWATGASVSAVPRGYRFTYDGLNRLKDAIYGEGPQLQANAGRFNEQVTGYDRNGNITGLLRYGQTGTNTHGLLDNLTLTYQGNRLQSVYDNAAPSAYGSGMSFTDGANLATEYAYDENGNLTKDLNKKIVDIQYNLLNLPERVEFENGDCISYLYASDGTKLRSTYISGNDTTTISYFGPAVYENDVLAKVLTSDGYITPLDGEFHYYFCDHQGNVRAVLAQDGTVEETNDYYPFGGLLSSSTSAAASAVNSVQPYKYNGKELDRKSGLDWYDYGARWYDAVLGRWHAVDPLAESYIGLSPYSYCDSNPVNRIDPDGMDYWSTNDRNQIFSFINAVNTGMTQFDFSGWHHATDAEFLDDLVYNDEKKKFYSSYSEIINGEVNVIGISFDANIKPVTFSGFGYKGAFVYEPLEGFLLKAKHFWEGTQYFDGIITWEVNLDGRITGLAPKIGYPPLVGKGKGFKVGIGKSSTKGMPHGDGGRALTQAEKRIMELEKQLQTATGKEKKELTKKIINIRKNAERKAKGETHWRK</sequence>
<dbReference type="EMBL" id="BLLS01000167">
    <property type="protein sequence ID" value="GFH88187.1"/>
    <property type="molecule type" value="Genomic_DNA"/>
</dbReference>
<protein>
    <submittedName>
        <fullName evidence="2">Protein RhsD</fullName>
    </submittedName>
</protein>
<name>A0A7J0A7A3_9BACE</name>
<evidence type="ECO:0000313" key="2">
    <source>
        <dbReference type="EMBL" id="GFH88187.1"/>
    </source>
</evidence>
<gene>
    <name evidence="2" type="primary">rhsD</name>
    <name evidence="2" type="ORF">IMSAGC001_03629</name>
</gene>
<dbReference type="Gene3D" id="2.180.10.10">
    <property type="entry name" value="RHS repeat-associated core"/>
    <property type="match status" value="1"/>
</dbReference>